<dbReference type="PRINTS" id="PR00625">
    <property type="entry name" value="JDOMAIN"/>
</dbReference>
<dbReference type="Pfam" id="PF00226">
    <property type="entry name" value="DnaJ"/>
    <property type="match status" value="1"/>
</dbReference>
<dbReference type="PANTHER" id="PTHR44500:SF1">
    <property type="entry name" value="DNAJ HOMOLOG SUBFAMILY C MEMBER 12"/>
    <property type="match status" value="1"/>
</dbReference>
<organism evidence="3 5">
    <name type="scientific">Biomphalaria glabrata</name>
    <name type="common">Bloodfluke planorb</name>
    <name type="synonym">Freshwater snail</name>
    <dbReference type="NCBI Taxonomy" id="6526"/>
    <lineage>
        <taxon>Eukaryota</taxon>
        <taxon>Metazoa</taxon>
        <taxon>Spiralia</taxon>
        <taxon>Lophotrochozoa</taxon>
        <taxon>Mollusca</taxon>
        <taxon>Gastropoda</taxon>
        <taxon>Heterobranchia</taxon>
        <taxon>Euthyneura</taxon>
        <taxon>Panpulmonata</taxon>
        <taxon>Hygrophila</taxon>
        <taxon>Lymnaeoidea</taxon>
        <taxon>Planorbidae</taxon>
        <taxon>Biomphalaria</taxon>
    </lineage>
</organism>
<dbReference type="OrthoDB" id="436519at2759"/>
<keyword evidence="1" id="KW-0143">Chaperone</keyword>
<sequence length="180" mass="21238">MNSLDEIINFERKQEDDYYFILGCNKNSTVEQISAEYKSRVLSCHPDKADNVKLANEQFSKLSQAKDVLLDSEKRKEYDKWRNSGVAIPFDTWKSMSHVHTSLHWGYHKEQLSLNHPSQTAAEYKQRKLNLTQAEKSQSLIELEDKMRFTLRDPSKKNSSVQWESDRSNTILEKFRKYEI</sequence>
<evidence type="ECO:0000313" key="4">
    <source>
        <dbReference type="RefSeq" id="XP_013066879.2"/>
    </source>
</evidence>
<dbReference type="InterPro" id="IPR001623">
    <property type="entry name" value="DnaJ_domain"/>
</dbReference>
<dbReference type="PANTHER" id="PTHR44500">
    <property type="entry name" value="DNAJ HOMOLOG SUBFAMILY C MEMBER 12"/>
    <property type="match status" value="1"/>
</dbReference>
<dbReference type="RefSeq" id="XP_013066879.2">
    <property type="nucleotide sequence ID" value="XM_013211425.2"/>
</dbReference>
<proteinExistence type="predicted"/>
<reference evidence="4 5" key="1">
    <citation type="submission" date="2025-04" db="UniProtKB">
        <authorList>
            <consortium name="RefSeq"/>
        </authorList>
    </citation>
    <scope>IDENTIFICATION</scope>
</reference>
<dbReference type="RefSeq" id="XP_013066893.2">
    <property type="nucleotide sequence ID" value="XM_013211439.2"/>
</dbReference>
<dbReference type="AlphaFoldDB" id="A0A9U8DZT6"/>
<name>A0A9U8DZT6_BIOGL</name>
<evidence type="ECO:0000259" key="2">
    <source>
        <dbReference type="PROSITE" id="PS50076"/>
    </source>
</evidence>
<evidence type="ECO:0000313" key="6">
    <source>
        <dbReference type="RefSeq" id="XP_013066893.2"/>
    </source>
</evidence>
<evidence type="ECO:0000313" key="5">
    <source>
        <dbReference type="RefSeq" id="XP_013066886.2"/>
    </source>
</evidence>
<gene>
    <name evidence="4 5 6" type="primary">LOC106055227</name>
</gene>
<dbReference type="CDD" id="cd06257">
    <property type="entry name" value="DnaJ"/>
    <property type="match status" value="1"/>
</dbReference>
<dbReference type="SMART" id="SM00271">
    <property type="entry name" value="DnaJ"/>
    <property type="match status" value="1"/>
</dbReference>
<dbReference type="InterPro" id="IPR029827">
    <property type="entry name" value="JDP1-like"/>
</dbReference>
<dbReference type="SUPFAM" id="SSF46565">
    <property type="entry name" value="Chaperone J-domain"/>
    <property type="match status" value="1"/>
</dbReference>
<dbReference type="Proteomes" id="UP001165740">
    <property type="component" value="Chromosome 2"/>
</dbReference>
<evidence type="ECO:0000256" key="1">
    <source>
        <dbReference type="ARBA" id="ARBA00023186"/>
    </source>
</evidence>
<evidence type="ECO:0000313" key="3">
    <source>
        <dbReference type="Proteomes" id="UP001165740"/>
    </source>
</evidence>
<keyword evidence="3" id="KW-1185">Reference proteome</keyword>
<dbReference type="GeneID" id="106055227"/>
<dbReference type="Gene3D" id="1.10.287.110">
    <property type="entry name" value="DnaJ domain"/>
    <property type="match status" value="1"/>
</dbReference>
<dbReference type="InterPro" id="IPR036869">
    <property type="entry name" value="J_dom_sf"/>
</dbReference>
<protein>
    <submittedName>
        <fullName evidence="4 5">J domain-containing protein-like</fullName>
    </submittedName>
</protein>
<dbReference type="PROSITE" id="PS50076">
    <property type="entry name" value="DNAJ_2"/>
    <property type="match status" value="1"/>
</dbReference>
<dbReference type="OMA" id="WASKKNC"/>
<dbReference type="GO" id="GO:0005737">
    <property type="term" value="C:cytoplasm"/>
    <property type="evidence" value="ECO:0007669"/>
    <property type="project" value="TreeGrafter"/>
</dbReference>
<feature type="domain" description="J" evidence="2">
    <location>
        <begin position="17"/>
        <end position="82"/>
    </location>
</feature>
<dbReference type="RefSeq" id="XP_013066886.2">
    <property type="nucleotide sequence ID" value="XM_013211432.2"/>
</dbReference>
<accession>A0A9U8DZT6</accession>